<gene>
    <name evidence="2" type="ORF">KDA27_05215</name>
</gene>
<proteinExistence type="predicted"/>
<evidence type="ECO:0000313" key="3">
    <source>
        <dbReference type="Proteomes" id="UP000739538"/>
    </source>
</evidence>
<reference evidence="2" key="2">
    <citation type="journal article" date="2021" name="Microbiome">
        <title>Successional dynamics and alternative stable states in a saline activated sludge microbial community over 9 years.</title>
        <authorList>
            <person name="Wang Y."/>
            <person name="Ye J."/>
            <person name="Ju F."/>
            <person name="Liu L."/>
            <person name="Boyd J.A."/>
            <person name="Deng Y."/>
            <person name="Parks D.H."/>
            <person name="Jiang X."/>
            <person name="Yin X."/>
            <person name="Woodcroft B.J."/>
            <person name="Tyson G.W."/>
            <person name="Hugenholtz P."/>
            <person name="Polz M.F."/>
            <person name="Zhang T."/>
        </authorList>
    </citation>
    <scope>NUCLEOTIDE SEQUENCE</scope>
    <source>
        <strain evidence="2">HKST-UBA02</strain>
    </source>
</reference>
<dbReference type="Proteomes" id="UP000739538">
    <property type="component" value="Unassembled WGS sequence"/>
</dbReference>
<name>A0A956SCB7_UNCEI</name>
<organism evidence="2 3">
    <name type="scientific">Eiseniibacteriota bacterium</name>
    <dbReference type="NCBI Taxonomy" id="2212470"/>
    <lineage>
        <taxon>Bacteria</taxon>
        <taxon>Candidatus Eiseniibacteriota</taxon>
    </lineage>
</organism>
<comment type="caution">
    <text evidence="2">The sequence shown here is derived from an EMBL/GenBank/DDBJ whole genome shotgun (WGS) entry which is preliminary data.</text>
</comment>
<dbReference type="Pfam" id="PF16561">
    <property type="entry name" value="AMPK1_CBM"/>
    <property type="match status" value="1"/>
</dbReference>
<evidence type="ECO:0000259" key="1">
    <source>
        <dbReference type="Pfam" id="PF16561"/>
    </source>
</evidence>
<dbReference type="EMBL" id="JAGQHS010000017">
    <property type="protein sequence ID" value="MCA9755181.1"/>
    <property type="molecule type" value="Genomic_DNA"/>
</dbReference>
<dbReference type="InterPro" id="IPR013783">
    <property type="entry name" value="Ig-like_fold"/>
</dbReference>
<accession>A0A956SCB7</accession>
<evidence type="ECO:0000313" key="2">
    <source>
        <dbReference type="EMBL" id="MCA9755181.1"/>
    </source>
</evidence>
<reference evidence="2" key="1">
    <citation type="submission" date="2020-04" db="EMBL/GenBank/DDBJ databases">
        <authorList>
            <person name="Zhang T."/>
        </authorList>
    </citation>
    <scope>NUCLEOTIDE SEQUENCE</scope>
    <source>
        <strain evidence="2">HKST-UBA02</strain>
    </source>
</reference>
<dbReference type="AlphaFoldDB" id="A0A956SCB7"/>
<protein>
    <submittedName>
        <fullName evidence="2">Glycogen-binding domain-containing protein</fullName>
    </submittedName>
</protein>
<feature type="domain" description="AMP-activated protein kinase glycogen-binding" evidence="1">
    <location>
        <begin position="52"/>
        <end position="135"/>
    </location>
</feature>
<dbReference type="CDD" id="cd02859">
    <property type="entry name" value="E_set_AMPKbeta_like_N"/>
    <property type="match status" value="1"/>
</dbReference>
<sequence length="136" mass="15133">MRRTELSLLLVVGILFLALPGCAGGLDFIKKRLPPPERVDGGYLFRFSSPSAHVVQLCGSWEENNWCNGQGETGSYRIGEMADADGDGIWELVVALESGRYEYKFIIDETNWKEDPNNPQRTDDGYGGFNSVLIVD</sequence>
<dbReference type="InterPro" id="IPR032640">
    <property type="entry name" value="AMPK1_CBM"/>
</dbReference>
<dbReference type="Gene3D" id="2.60.40.10">
    <property type="entry name" value="Immunoglobulins"/>
    <property type="match status" value="1"/>
</dbReference>
<dbReference type="SUPFAM" id="SSF81296">
    <property type="entry name" value="E set domains"/>
    <property type="match status" value="1"/>
</dbReference>
<dbReference type="InterPro" id="IPR014756">
    <property type="entry name" value="Ig_E-set"/>
</dbReference>